<accession>A0A0F9S3D2</accession>
<dbReference type="Pfam" id="PF01695">
    <property type="entry name" value="IstB_IS21"/>
    <property type="match status" value="1"/>
</dbReference>
<feature type="domain" description="IstB-like ATP-binding" evidence="1">
    <location>
        <begin position="32"/>
        <end position="242"/>
    </location>
</feature>
<dbReference type="InterPro" id="IPR002611">
    <property type="entry name" value="IstB_ATP-bd"/>
</dbReference>
<gene>
    <name evidence="2" type="ORF">LCGC14_0569000</name>
</gene>
<reference evidence="2" key="1">
    <citation type="journal article" date="2015" name="Nature">
        <title>Complex archaea that bridge the gap between prokaryotes and eukaryotes.</title>
        <authorList>
            <person name="Spang A."/>
            <person name="Saw J.H."/>
            <person name="Jorgensen S.L."/>
            <person name="Zaremba-Niedzwiedzka K."/>
            <person name="Martijn J."/>
            <person name="Lind A.E."/>
            <person name="van Eijk R."/>
            <person name="Schleper C."/>
            <person name="Guy L."/>
            <person name="Ettema T.J."/>
        </authorList>
    </citation>
    <scope>NUCLEOTIDE SEQUENCE</scope>
</reference>
<dbReference type="EMBL" id="LAZR01000832">
    <property type="protein sequence ID" value="KKN56757.1"/>
    <property type="molecule type" value="Genomic_DNA"/>
</dbReference>
<comment type="caution">
    <text evidence="2">The sequence shown here is derived from an EMBL/GenBank/DDBJ whole genome shotgun (WGS) entry which is preliminary data.</text>
</comment>
<evidence type="ECO:0000313" key="2">
    <source>
        <dbReference type="EMBL" id="KKN56757.1"/>
    </source>
</evidence>
<dbReference type="AlphaFoldDB" id="A0A0F9S3D2"/>
<evidence type="ECO:0000259" key="1">
    <source>
        <dbReference type="Pfam" id="PF01695"/>
    </source>
</evidence>
<name>A0A0F9S3D2_9ZZZZ</name>
<organism evidence="2">
    <name type="scientific">marine sediment metagenome</name>
    <dbReference type="NCBI Taxonomy" id="412755"/>
    <lineage>
        <taxon>unclassified sequences</taxon>
        <taxon>metagenomes</taxon>
        <taxon>ecological metagenomes</taxon>
    </lineage>
</organism>
<dbReference type="InterPro" id="IPR027417">
    <property type="entry name" value="P-loop_NTPase"/>
</dbReference>
<dbReference type="PANTHER" id="PTHR30050:SF4">
    <property type="entry name" value="ATP-BINDING PROTEIN RV3427C IN INSERTION SEQUENCE-RELATED"/>
    <property type="match status" value="1"/>
</dbReference>
<dbReference type="SUPFAM" id="SSF52540">
    <property type="entry name" value="P-loop containing nucleoside triphosphate hydrolases"/>
    <property type="match status" value="1"/>
</dbReference>
<dbReference type="GO" id="GO:0006260">
    <property type="term" value="P:DNA replication"/>
    <property type="evidence" value="ECO:0007669"/>
    <property type="project" value="TreeGrafter"/>
</dbReference>
<proteinExistence type="predicted"/>
<protein>
    <recommendedName>
        <fullName evidence="1">IstB-like ATP-binding domain-containing protein</fullName>
    </recommendedName>
</protein>
<sequence>MPETTCSLCQGTEWILEESDSGIVAKRCKCFRERENEILFNQAQIPKRYKHCSFKNFEEHNDSHRDALKIAKKLVKNYPVQDIGLLFQGPCGVGKTHMAVAIINELIKKKNIPCYFCDFRNLIRNIQSTYTPDSPLTESQLLEPVFQKEVLVLDELGAKRTTAWVEDTVFYIINRRYNNKKVTVFTSNYIDSGEAEEDSRDQRFKKADDSLVDRIGVRLRSRIYEMCKIVEMWGKDYRKEIKQAGYRF</sequence>
<dbReference type="PANTHER" id="PTHR30050">
    <property type="entry name" value="CHROMOSOMAL REPLICATION INITIATOR PROTEIN DNAA"/>
    <property type="match status" value="1"/>
</dbReference>
<dbReference type="GO" id="GO:0005524">
    <property type="term" value="F:ATP binding"/>
    <property type="evidence" value="ECO:0007669"/>
    <property type="project" value="InterPro"/>
</dbReference>
<dbReference type="Gene3D" id="3.40.50.300">
    <property type="entry name" value="P-loop containing nucleotide triphosphate hydrolases"/>
    <property type="match status" value="1"/>
</dbReference>